<evidence type="ECO:0000313" key="1">
    <source>
        <dbReference type="EMBL" id="CAD2180961.1"/>
    </source>
</evidence>
<gene>
    <name evidence="1" type="ORF">MENT_LOCUS33074</name>
</gene>
<accession>A0A6V7W3K3</accession>
<name>A0A6V7W3K3_MELEN</name>
<reference evidence="1 2" key="1">
    <citation type="submission" date="2020-08" db="EMBL/GenBank/DDBJ databases">
        <authorList>
            <person name="Koutsovoulos G."/>
            <person name="Danchin GJ E."/>
        </authorList>
    </citation>
    <scope>NUCLEOTIDE SEQUENCE [LARGE SCALE GENOMIC DNA]</scope>
</reference>
<dbReference type="AlphaFoldDB" id="A0A6V7W3K3"/>
<sequence length="112" mass="12262">MRNRVGLLTTSATASINVNKFLPRSMATISKNATSKKDFVGAPWLQQRQLVSALNQFHSSANLLKDDDNNKGNSGDGFVLLDGIILEECSLLNCHQSLLEEDCQNVQNVEGL</sequence>
<evidence type="ECO:0000313" key="2">
    <source>
        <dbReference type="Proteomes" id="UP000580250"/>
    </source>
</evidence>
<dbReference type="Proteomes" id="UP000580250">
    <property type="component" value="Unassembled WGS sequence"/>
</dbReference>
<comment type="caution">
    <text evidence="1">The sequence shown here is derived from an EMBL/GenBank/DDBJ whole genome shotgun (WGS) entry which is preliminary data.</text>
</comment>
<organism evidence="1 2">
    <name type="scientific">Meloidogyne enterolobii</name>
    <name type="common">Root-knot nematode worm</name>
    <name type="synonym">Meloidogyne mayaguensis</name>
    <dbReference type="NCBI Taxonomy" id="390850"/>
    <lineage>
        <taxon>Eukaryota</taxon>
        <taxon>Metazoa</taxon>
        <taxon>Ecdysozoa</taxon>
        <taxon>Nematoda</taxon>
        <taxon>Chromadorea</taxon>
        <taxon>Rhabditida</taxon>
        <taxon>Tylenchina</taxon>
        <taxon>Tylenchomorpha</taxon>
        <taxon>Tylenchoidea</taxon>
        <taxon>Meloidogynidae</taxon>
        <taxon>Meloidogyninae</taxon>
        <taxon>Meloidogyne</taxon>
    </lineage>
</organism>
<proteinExistence type="predicted"/>
<protein>
    <submittedName>
        <fullName evidence="1">Uncharacterized protein</fullName>
    </submittedName>
</protein>
<dbReference type="EMBL" id="CAJEWN010000385">
    <property type="protein sequence ID" value="CAD2180961.1"/>
    <property type="molecule type" value="Genomic_DNA"/>
</dbReference>